<dbReference type="InterPro" id="IPR050708">
    <property type="entry name" value="T6SS_VgrG/RHS"/>
</dbReference>
<protein>
    <submittedName>
        <fullName evidence="1">RHS repeat-associated core domain-containing protein</fullName>
    </submittedName>
</protein>
<gene>
    <name evidence="1" type="ORF">XTPLMG728_2673</name>
</gene>
<name>A0A0K3A2W7_9XANT</name>
<dbReference type="Gene3D" id="2.180.10.10">
    <property type="entry name" value="RHS repeat-associated core"/>
    <property type="match status" value="1"/>
</dbReference>
<proteinExistence type="predicted"/>
<evidence type="ECO:0000313" key="1">
    <source>
        <dbReference type="EMBL" id="CTP90754.1"/>
    </source>
</evidence>
<dbReference type="AlphaFoldDB" id="A0A0K3A2W7"/>
<accession>A0A0K3A2W7</accession>
<reference evidence="1 2" key="1">
    <citation type="submission" date="2015-07" db="EMBL/GenBank/DDBJ databases">
        <authorList>
            <person name="Noorani M."/>
        </authorList>
    </citation>
    <scope>NUCLEOTIDE SEQUENCE [LARGE SCALE GENOMIC DNA]</scope>
    <source>
        <strain evidence="1">LMG728</strain>
    </source>
</reference>
<organism evidence="1 2">
    <name type="scientific">Xanthomonas graminis pv. poae</name>
    <dbReference type="NCBI Taxonomy" id="227946"/>
    <lineage>
        <taxon>Bacteria</taxon>
        <taxon>Pseudomonadati</taxon>
        <taxon>Pseudomonadota</taxon>
        <taxon>Gammaproteobacteria</taxon>
        <taxon>Lysobacterales</taxon>
        <taxon>Lysobacteraceae</taxon>
        <taxon>Xanthomonas</taxon>
        <taxon>Xanthomonas translucens group</taxon>
        <taxon>Xanthomonas graminis</taxon>
    </lineage>
</organism>
<dbReference type="NCBIfam" id="TIGR03696">
    <property type="entry name" value="Rhs_assc_core"/>
    <property type="match status" value="1"/>
</dbReference>
<dbReference type="Proteomes" id="UP000041247">
    <property type="component" value="Unassembled WGS sequence"/>
</dbReference>
<sequence length="275" mass="30284">MGDYDTNGKALQQAIWLDDLPVGVLAGTALNYVQPDHLGTPRTVIDPVRDVAIWKWDIKGEAFGNTPPDQDADRDGTAFVFGTRFPGQRYDSATGLNQNYFRDYDTSTGRYGQSDPIGMAAGNSTFAYVEARPLVARDVYGLQSSAMLGSEAARAIGPYAARNADGAIENDIPVSRLFDWGRNEPRPTIEVPLDEKILNTLYDASPFGMMSRVEGFVGAKLNNVNNQCAEDDELRKNCQALKDSILNTCYGLSPRKRMACYEAANTSYRQCMGYE</sequence>
<dbReference type="EMBL" id="CXOK01000089">
    <property type="protein sequence ID" value="CTP90754.1"/>
    <property type="molecule type" value="Genomic_DNA"/>
</dbReference>
<dbReference type="PRINTS" id="PR00394">
    <property type="entry name" value="RHSPROTEIN"/>
</dbReference>
<evidence type="ECO:0000313" key="2">
    <source>
        <dbReference type="Proteomes" id="UP000041247"/>
    </source>
</evidence>
<dbReference type="PANTHER" id="PTHR32305:SF15">
    <property type="entry name" value="PROTEIN RHSA-RELATED"/>
    <property type="match status" value="1"/>
</dbReference>
<dbReference type="InterPro" id="IPR022385">
    <property type="entry name" value="Rhs_assc_core"/>
</dbReference>
<dbReference type="PANTHER" id="PTHR32305">
    <property type="match status" value="1"/>
</dbReference>